<dbReference type="AlphaFoldDB" id="K9UCT8"/>
<dbReference type="HOGENOM" id="CLU_1709970_0_0_3"/>
<dbReference type="RefSeq" id="WP_015158642.1">
    <property type="nucleotide sequence ID" value="NC_019697.1"/>
</dbReference>
<evidence type="ECO:0000313" key="1">
    <source>
        <dbReference type="EMBL" id="AFY92458.1"/>
    </source>
</evidence>
<organism evidence="1 2">
    <name type="scientific">Chamaesiphon minutus (strain ATCC 27169 / PCC 6605)</name>
    <dbReference type="NCBI Taxonomy" id="1173020"/>
    <lineage>
        <taxon>Bacteria</taxon>
        <taxon>Bacillati</taxon>
        <taxon>Cyanobacteriota</taxon>
        <taxon>Cyanophyceae</taxon>
        <taxon>Gomontiellales</taxon>
        <taxon>Chamaesiphonaceae</taxon>
        <taxon>Chamaesiphon</taxon>
    </lineage>
</organism>
<keyword evidence="2" id="KW-1185">Reference proteome</keyword>
<accession>K9UCT8</accession>
<gene>
    <name evidence="1" type="ORF">Cha6605_1251</name>
</gene>
<dbReference type="EMBL" id="CP003600">
    <property type="protein sequence ID" value="AFY92458.1"/>
    <property type="molecule type" value="Genomic_DNA"/>
</dbReference>
<sequence length="153" mass="17749">MKLLSQNAADIQIQVDLSHWQGQIDTLPNTIELRNEYGRMWRIDRGRGYADIIDDLDYEYHLYYLDNRLALVEYRGQITFNNMTPELELATIEGKHHQQWTMPEIQLQPSKPPAQLDRSNDDLYSILPSGKRGLTAANLQLLVARQRANEILA</sequence>
<evidence type="ECO:0000313" key="2">
    <source>
        <dbReference type="Proteomes" id="UP000010366"/>
    </source>
</evidence>
<proteinExistence type="predicted"/>
<reference evidence="1 2" key="1">
    <citation type="submission" date="2012-05" db="EMBL/GenBank/DDBJ databases">
        <title>Finished chromosome of genome of Chamaesiphon sp. PCC 6605.</title>
        <authorList>
            <consortium name="US DOE Joint Genome Institute"/>
            <person name="Gugger M."/>
            <person name="Coursin T."/>
            <person name="Rippka R."/>
            <person name="Tandeau De Marsac N."/>
            <person name="Huntemann M."/>
            <person name="Wei C.-L."/>
            <person name="Han J."/>
            <person name="Detter J.C."/>
            <person name="Han C."/>
            <person name="Tapia R."/>
            <person name="Chen A."/>
            <person name="Kyrpides N."/>
            <person name="Mavromatis K."/>
            <person name="Markowitz V."/>
            <person name="Szeto E."/>
            <person name="Ivanova N."/>
            <person name="Pagani I."/>
            <person name="Pati A."/>
            <person name="Goodwin L."/>
            <person name="Nordberg H.P."/>
            <person name="Cantor M.N."/>
            <person name="Hua S.X."/>
            <person name="Woyke T."/>
            <person name="Kerfeld C.A."/>
        </authorList>
    </citation>
    <scope>NUCLEOTIDE SEQUENCE [LARGE SCALE GENOMIC DNA]</scope>
    <source>
        <strain evidence="2">ATCC 27169 / PCC 6605</strain>
    </source>
</reference>
<dbReference type="Proteomes" id="UP000010366">
    <property type="component" value="Chromosome"/>
</dbReference>
<protein>
    <submittedName>
        <fullName evidence="1">Uncharacterized protein</fullName>
    </submittedName>
</protein>
<name>K9UCT8_CHAP6</name>
<dbReference type="KEGG" id="cmp:Cha6605_1251"/>
<dbReference type="STRING" id="1173020.Cha6605_1251"/>